<name>A0ABZ0I1H9_9GAMM</name>
<proteinExistence type="predicted"/>
<evidence type="ECO:0000313" key="2">
    <source>
        <dbReference type="EMBL" id="WOJ92916.1"/>
    </source>
</evidence>
<dbReference type="RefSeq" id="WP_407347574.1">
    <property type="nucleotide sequence ID" value="NZ_CP136864.1"/>
</dbReference>
<accession>A0ABZ0I1H9</accession>
<protein>
    <submittedName>
        <fullName evidence="2">Uncharacterized protein</fullName>
    </submittedName>
</protein>
<feature type="region of interest" description="Disordered" evidence="1">
    <location>
        <begin position="857"/>
        <end position="890"/>
    </location>
</feature>
<evidence type="ECO:0000313" key="3">
    <source>
        <dbReference type="Proteomes" id="UP001626537"/>
    </source>
</evidence>
<organism evidence="2 3">
    <name type="scientific">Congregibacter variabilis</name>
    <dbReference type="NCBI Taxonomy" id="3081200"/>
    <lineage>
        <taxon>Bacteria</taxon>
        <taxon>Pseudomonadati</taxon>
        <taxon>Pseudomonadota</taxon>
        <taxon>Gammaproteobacteria</taxon>
        <taxon>Cellvibrionales</taxon>
        <taxon>Halieaceae</taxon>
        <taxon>Congregibacter</taxon>
    </lineage>
</organism>
<reference evidence="2 3" key="1">
    <citation type="submission" date="2023-10" db="EMBL/GenBank/DDBJ databases">
        <title>Two novel species belonging to the OM43/NOR5 clade.</title>
        <authorList>
            <person name="Park M."/>
        </authorList>
    </citation>
    <scope>NUCLEOTIDE SEQUENCE [LARGE SCALE GENOMIC DNA]</scope>
    <source>
        <strain evidence="2 3">IMCC43200</strain>
    </source>
</reference>
<keyword evidence="3" id="KW-1185">Reference proteome</keyword>
<sequence length="890" mass="97641">MTNKTKTDQAGHQLRIARSAGGVTNKQLTNVELTLGQLIEQFSEPPPVGEKDGSYFVRGPLREGCSTRADANIQHAELLVLDGDRSFDPATGEVFEGAPDPTAVHDALRQEGINHLLYPTHSHCQVGKGNRYRVLIATSPMGQKQITIAAQQICDRLADRGVPLVNVKENNSMSQPWYEPRRASEDQEYLCLSFTEGPIYEAPEVPADEPFADETFRKLPTQPHSATPRDPDSIASQFTDAHDGARELLELLQSKRYALRGISEINGAPSYRLMCPESTSGSAGAVVFRCDDGVYRVYSHHGSDPLNADGNPPYAHDYFSVYCILEHDRDFAAASASARRELDTRPVIRIAGGLLHSNVNQVVAELGRQDPPVGFQRGCNLVRIAHSEVETTQDDIEIPAGTASIVPYKATTMALELSSFIAWERFHKKSGWIPANPCRSVVTTLLDAYGRWQGIPQLRGICEAPIMREDGTLICGPAYDAETQLYVEGQVTGITLPDKVTLKDAKAAAEKVLAAFSEFPFEDTELDRSVLLAYMLTLLLRSSLPTAPMFGVSATAPGTGKGLLLEVANLIVRGVDAALMPPVSGKESEEEMRKRITAFVLQGLTSLNLDNYSRPIGGDSLNVLLTTTEWTDRVLGTSNTIKLPVCCTLAATGNNLTVRGDMVRRSLLISLDAGVEHPERRQFKERNLPQWVLEHRPELLTALLTILKGYQRAGCTEFDGDVLGRFEGWSRRVCHPIRWLGFPDPVNSQQRLRAADPEKENLIGLLQAWYTALGNEWKQPSELITAALSKTGFGPQHDGDAEDGLEEALRTIANDSGKIDPRRLGWYLTRNAGRIAAGLRLERADRGSLEGKHAHRYRVVKTGASPASDTPISPDLPSADADLGDDEDLY</sequence>
<dbReference type="EMBL" id="CP136864">
    <property type="protein sequence ID" value="WOJ92916.1"/>
    <property type="molecule type" value="Genomic_DNA"/>
</dbReference>
<gene>
    <name evidence="2" type="ORF">R0135_14130</name>
</gene>
<evidence type="ECO:0000256" key="1">
    <source>
        <dbReference type="SAM" id="MobiDB-lite"/>
    </source>
</evidence>
<dbReference type="Proteomes" id="UP001626537">
    <property type="component" value="Chromosome"/>
</dbReference>